<sequence length="82" mass="9098">MAAMTWNASCGGMEEEAVQLYSSTTFLVGLAGETSGIYSKRWDLVDTRRAVRRLNGFRYYGCRIDVNLARLTAAFHTGKSPT</sequence>
<comment type="caution">
    <text evidence="1">The sequence shown here is derived from an EMBL/GenBank/DDBJ whole genome shotgun (WGS) entry which is preliminary data.</text>
</comment>
<reference evidence="1 2" key="1">
    <citation type="journal article" date="2021" name="Plant Biotechnol. J.">
        <title>Multi-omics assisted identification of the key and species-specific regulatory components of drought-tolerant mechanisms in Gossypium stocksii.</title>
        <authorList>
            <person name="Yu D."/>
            <person name="Ke L."/>
            <person name="Zhang D."/>
            <person name="Wu Y."/>
            <person name="Sun Y."/>
            <person name="Mei J."/>
            <person name="Sun J."/>
            <person name="Sun Y."/>
        </authorList>
    </citation>
    <scope>NUCLEOTIDE SEQUENCE [LARGE SCALE GENOMIC DNA]</scope>
    <source>
        <strain evidence="2">cv. E1</strain>
        <tissue evidence="1">Leaf</tissue>
    </source>
</reference>
<accession>A0A9D3UDK7</accession>
<dbReference type="EMBL" id="JAIQCV010000012">
    <property type="protein sequence ID" value="KAH1038640.1"/>
    <property type="molecule type" value="Genomic_DNA"/>
</dbReference>
<evidence type="ECO:0000313" key="1">
    <source>
        <dbReference type="EMBL" id="KAH1038640.1"/>
    </source>
</evidence>
<evidence type="ECO:0000313" key="2">
    <source>
        <dbReference type="Proteomes" id="UP000828251"/>
    </source>
</evidence>
<organism evidence="1 2">
    <name type="scientific">Gossypium stocksii</name>
    <dbReference type="NCBI Taxonomy" id="47602"/>
    <lineage>
        <taxon>Eukaryota</taxon>
        <taxon>Viridiplantae</taxon>
        <taxon>Streptophyta</taxon>
        <taxon>Embryophyta</taxon>
        <taxon>Tracheophyta</taxon>
        <taxon>Spermatophyta</taxon>
        <taxon>Magnoliopsida</taxon>
        <taxon>eudicotyledons</taxon>
        <taxon>Gunneridae</taxon>
        <taxon>Pentapetalae</taxon>
        <taxon>rosids</taxon>
        <taxon>malvids</taxon>
        <taxon>Malvales</taxon>
        <taxon>Malvaceae</taxon>
        <taxon>Malvoideae</taxon>
        <taxon>Gossypium</taxon>
    </lineage>
</organism>
<dbReference type="Proteomes" id="UP000828251">
    <property type="component" value="Unassembled WGS sequence"/>
</dbReference>
<dbReference type="AlphaFoldDB" id="A0A9D3UDK7"/>
<protein>
    <submittedName>
        <fullName evidence="1">Uncharacterized protein</fullName>
    </submittedName>
</protein>
<proteinExistence type="predicted"/>
<keyword evidence="2" id="KW-1185">Reference proteome</keyword>
<name>A0A9D3UDK7_9ROSI</name>
<gene>
    <name evidence="1" type="ORF">J1N35_040383</name>
</gene>